<keyword evidence="2 4" id="KW-0479">Metal-binding</keyword>
<organism evidence="5 6">
    <name type="scientific">Diplodia intermedia</name>
    <dbReference type="NCBI Taxonomy" id="856260"/>
    <lineage>
        <taxon>Eukaryota</taxon>
        <taxon>Fungi</taxon>
        <taxon>Dikarya</taxon>
        <taxon>Ascomycota</taxon>
        <taxon>Pezizomycotina</taxon>
        <taxon>Dothideomycetes</taxon>
        <taxon>Dothideomycetes incertae sedis</taxon>
        <taxon>Botryosphaeriales</taxon>
        <taxon>Botryosphaeriaceae</taxon>
        <taxon>Diplodia</taxon>
    </lineage>
</organism>
<reference evidence="5 6" key="1">
    <citation type="journal article" date="2023" name="Plant Dis.">
        <title>First Report of Diplodia intermedia Causing Canker and Dieback Diseases on Apple Trees in Canada.</title>
        <authorList>
            <person name="Ellouze W."/>
            <person name="Ilyukhin E."/>
            <person name="Sulman M."/>
            <person name="Ali S."/>
        </authorList>
    </citation>
    <scope>NUCLEOTIDE SEQUENCE [LARGE SCALE GENOMIC DNA]</scope>
    <source>
        <strain evidence="5 6">M45-28</strain>
    </source>
</reference>
<dbReference type="SUPFAM" id="SSF48264">
    <property type="entry name" value="Cytochrome P450"/>
    <property type="match status" value="1"/>
</dbReference>
<proteinExistence type="inferred from homology"/>
<dbReference type="InterPro" id="IPR002401">
    <property type="entry name" value="Cyt_P450_E_grp-I"/>
</dbReference>
<dbReference type="CDD" id="cd11062">
    <property type="entry name" value="CYP58-like"/>
    <property type="match status" value="1"/>
</dbReference>
<dbReference type="InterPro" id="IPR017972">
    <property type="entry name" value="Cyt_P450_CS"/>
</dbReference>
<evidence type="ECO:0000313" key="5">
    <source>
        <dbReference type="EMBL" id="KAL1632890.1"/>
    </source>
</evidence>
<keyword evidence="4" id="KW-0503">Monooxygenase</keyword>
<evidence type="ECO:0008006" key="7">
    <source>
        <dbReference type="Google" id="ProtNLM"/>
    </source>
</evidence>
<dbReference type="Gene3D" id="1.10.630.10">
    <property type="entry name" value="Cytochrome P450"/>
    <property type="match status" value="1"/>
</dbReference>
<dbReference type="PANTHER" id="PTHR24305">
    <property type="entry name" value="CYTOCHROME P450"/>
    <property type="match status" value="1"/>
</dbReference>
<comment type="similarity">
    <text evidence="4">Belongs to the cytochrome P450 family.</text>
</comment>
<comment type="caution">
    <text evidence="5">The sequence shown here is derived from an EMBL/GenBank/DDBJ whole genome shotgun (WGS) entry which is preliminary data.</text>
</comment>
<name>A0ABR3SZZ2_9PEZI</name>
<dbReference type="InterPro" id="IPR050121">
    <property type="entry name" value="Cytochrome_P450_monoxygenase"/>
</dbReference>
<evidence type="ECO:0000256" key="2">
    <source>
        <dbReference type="ARBA" id="ARBA00022723"/>
    </source>
</evidence>
<accession>A0ABR3SZZ2</accession>
<evidence type="ECO:0000256" key="4">
    <source>
        <dbReference type="RuleBase" id="RU000461"/>
    </source>
</evidence>
<sequence>MFKLLSILIVLYLLTGAIYRKFLHPLAKFPGPPFAALSSLTLWQLYRKGFPEHDFERWHKQYNSKVIRVSPNELHVAGSECYKQIYNYHSPPKYGVFYDAFLAPGSLFGQLDIGKHREKRKMMNPLFSKRCIAGIYPLVLERIYRLSQRISERRGDAPINIVDAYRCLTIDIISAFSFGMTLDLTSQAPESFKADYLRIFDSAAGVQRQIYNNSVKRNILPKLPFWAVMFLDKRARGVVGLFKHAAMCLKEINSRTTEVSYPVMFDMLGGYSDGEKVSEAMSVLIAGSDTTAYTLAVGMFHILSTPEARGKLERELREHVVDPDQMPPLGDLEKLPYLVACMKESLRVAMAVPGRLPRLVPADGPPLVIDGKVIPPGAIIGCSAYSVHYDESVWGPDARQFRPERWLTDDAKRLANYLVSFSKGSRQCIGINLAEAEILATFAHVFRKFDMELVTKSLTPRDVFATVLAEGGIKVLLKKKSV</sequence>
<dbReference type="InterPro" id="IPR036396">
    <property type="entry name" value="Cyt_P450_sf"/>
</dbReference>
<keyword evidence="6" id="KW-1185">Reference proteome</keyword>
<keyword evidence="3 4" id="KW-0408">Iron</keyword>
<dbReference type="PRINTS" id="PR00385">
    <property type="entry name" value="P450"/>
</dbReference>
<evidence type="ECO:0000256" key="1">
    <source>
        <dbReference type="ARBA" id="ARBA00001971"/>
    </source>
</evidence>
<dbReference type="Pfam" id="PF00067">
    <property type="entry name" value="p450"/>
    <property type="match status" value="1"/>
</dbReference>
<gene>
    <name evidence="5" type="ORF">SLS58_011283</name>
</gene>
<keyword evidence="4" id="KW-0349">Heme</keyword>
<protein>
    <recommendedName>
        <fullName evidence="7">Cytochrome P450</fullName>
    </recommendedName>
</protein>
<dbReference type="Proteomes" id="UP001521184">
    <property type="component" value="Unassembled WGS sequence"/>
</dbReference>
<dbReference type="PANTHER" id="PTHR24305:SF234">
    <property type="entry name" value="CYTOCHROME P450"/>
    <property type="match status" value="1"/>
</dbReference>
<comment type="cofactor">
    <cofactor evidence="1">
        <name>heme</name>
        <dbReference type="ChEBI" id="CHEBI:30413"/>
    </cofactor>
</comment>
<keyword evidence="4" id="KW-0560">Oxidoreductase</keyword>
<evidence type="ECO:0000313" key="6">
    <source>
        <dbReference type="Proteomes" id="UP001521184"/>
    </source>
</evidence>
<dbReference type="PRINTS" id="PR00463">
    <property type="entry name" value="EP450I"/>
</dbReference>
<dbReference type="EMBL" id="JAKEKT020000174">
    <property type="protein sequence ID" value="KAL1632890.1"/>
    <property type="molecule type" value="Genomic_DNA"/>
</dbReference>
<evidence type="ECO:0000256" key="3">
    <source>
        <dbReference type="ARBA" id="ARBA00023004"/>
    </source>
</evidence>
<dbReference type="PROSITE" id="PS00086">
    <property type="entry name" value="CYTOCHROME_P450"/>
    <property type="match status" value="1"/>
</dbReference>
<dbReference type="InterPro" id="IPR001128">
    <property type="entry name" value="Cyt_P450"/>
</dbReference>